<dbReference type="PANTHER" id="PTHR19376">
    <property type="entry name" value="DNA-DIRECTED RNA POLYMERASE"/>
    <property type="match status" value="1"/>
</dbReference>
<dbReference type="GO" id="GO:0003677">
    <property type="term" value="F:DNA binding"/>
    <property type="evidence" value="ECO:0007669"/>
    <property type="project" value="InterPro"/>
</dbReference>
<feature type="domain" description="RNA polymerase N-terminal" evidence="9">
    <location>
        <begin position="209"/>
        <end position="463"/>
    </location>
</feature>
<dbReference type="eggNOG" id="KOG0260">
    <property type="taxonomic scope" value="Eukaryota"/>
</dbReference>
<dbReference type="InterPro" id="IPR007080">
    <property type="entry name" value="RNA_pol_Rpb1_1"/>
</dbReference>
<accession>W9SMV3</accession>
<evidence type="ECO:0000256" key="2">
    <source>
        <dbReference type="ARBA" id="ARBA00022679"/>
    </source>
</evidence>
<dbReference type="InterPro" id="IPR042102">
    <property type="entry name" value="RNA_pol_Rpb1_3_sf"/>
</dbReference>
<dbReference type="Gene3D" id="3.10.450.40">
    <property type="match status" value="1"/>
</dbReference>
<dbReference type="Pfam" id="PF04983">
    <property type="entry name" value="RNA_pol_Rpb1_3"/>
    <property type="match status" value="1"/>
</dbReference>
<dbReference type="Gene3D" id="6.20.50.80">
    <property type="match status" value="1"/>
</dbReference>
<dbReference type="EMBL" id="KE345823">
    <property type="protein sequence ID" value="EXC17779.1"/>
    <property type="molecule type" value="Genomic_DNA"/>
</dbReference>
<keyword evidence="4" id="KW-0479">Metal-binding</keyword>
<dbReference type="GO" id="GO:0003899">
    <property type="term" value="F:DNA-directed RNA polymerase activity"/>
    <property type="evidence" value="ECO:0007669"/>
    <property type="project" value="UniProtKB-EC"/>
</dbReference>
<dbReference type="PANTHER" id="PTHR19376:SF36">
    <property type="entry name" value="DNA-DIRECTED RNA POLYMERASE IV SUBUNIT 1"/>
    <property type="match status" value="1"/>
</dbReference>
<dbReference type="SUPFAM" id="SSF64484">
    <property type="entry name" value="beta and beta-prime subunits of DNA dependent RNA-polymerase"/>
    <property type="match status" value="1"/>
</dbReference>
<dbReference type="Pfam" id="PF05000">
    <property type="entry name" value="RNA_pol_Rpb1_4"/>
    <property type="match status" value="1"/>
</dbReference>
<name>W9SMV3_9ROSA</name>
<dbReference type="CDD" id="cd10506">
    <property type="entry name" value="RNAP_IV_RPD1_N"/>
    <property type="match status" value="1"/>
</dbReference>
<keyword evidence="11" id="KW-1185">Reference proteome</keyword>
<dbReference type="Pfam" id="PF04997">
    <property type="entry name" value="RNA_pol_Rpb1_1"/>
    <property type="match status" value="1"/>
</dbReference>
<dbReference type="InterPro" id="IPR007083">
    <property type="entry name" value="RNA_pol_Rpb1_4"/>
</dbReference>
<evidence type="ECO:0000313" key="10">
    <source>
        <dbReference type="EMBL" id="EXC17779.1"/>
    </source>
</evidence>
<dbReference type="STRING" id="981085.W9SMV3"/>
<dbReference type="SMART" id="SM00663">
    <property type="entry name" value="RPOLA_N"/>
    <property type="match status" value="1"/>
</dbReference>
<evidence type="ECO:0000256" key="8">
    <source>
        <dbReference type="RuleBase" id="RU004279"/>
    </source>
</evidence>
<keyword evidence="6 8" id="KW-0804">Transcription</keyword>
<sequence>MENELHEDERVPFGVLTSISFTISNKEDTESRSVMSIELSNEVTDPRLGLPNPSSSCSTCGANDSKSCEGHFGHIKLPFTVLNPYFVSEVVQVLNKICPGCKSIRQDLRVKGNSLEWYPKTKFKVSSNEYDHLKKSAIIAEVNESTVTLQNKRPKRVLPADYWEFLPKDELLDESCIRPNRRVLSHAQVHYLLKDVDPEFIKKFVPRTDLLFLNCFPVTPNCHRVTEFHHAFSNGQRLKYLHSEKLSSKEVLFAQQKTNEGPSNTSGSRWVKEVVLGKRSDHCLRMVVVGDPNIRLNEIGIPARIAERMHISVVLNKLNLEKSDACRDMRVTEQGIYIHRDSHIVRVRPTDFLKIGDTIYRPLSDGDLVLINRPPSIHQHSHVAFSVKVLPTGSALSLNPLCCSPFRADFDGDCLHGYIPQSVASRVELKELVSLDKQLLNGQSGKNLISLSQDSLTAAHLMLEDSVTINRFQMQQLQMFISHHPLSPAIIKAPSLSTPVWTGKQVFSMLLPEGFDYVFSSANVYIKNGELISAEGSSWLRDTDNIFQSLAKNFPDKVLDILFAAQEILCEWLSTRGLSVSLLDLNLSSDPSSWKNMKDEIFYGLQEAEQACMFKQLLNTCWDFLTEDSMEDLSPISLQVEKLSHDKQRSAVLSQASIDAFKKVFRDIQTLAFRYACEDNSLLTMLKAGSKGNLLKLVQHSMCLGLQHSLVPLSFGFPHLLSCAAWNEHKVSCLIQEDADAPKSAKSYIPYAVVGNSFLTGLNPLESFVHSVTSRESSFSDNAELPGTLHRRLMYFMRDLYIAYDGTIRNSYGSHVVQFYYGTDEGTSEIAGQPVGSLSACAISEAAYSALDQPISLLETSPLLNLKNALECGSKKRQGGQTMLLYLSRRLGRQRHGYEYAALEVKNYLEALMFSDIVSTVMITFTSQAGSQKSQKSFSPWEILRRRRLTVQSVINSLYERHSTSRKGSKVKLPNLRIRSKDCSVPATREEDNDTCCITVSIECSKNSVIQLITVQDLLIPFLLETIVKGFREIEKVDILWSDRSNTSKATRDSSGELYLKVSMSGDSGVKSYWSTLMNDCLRIMDLIDWSRSHPENVNEFCSVYGIDSGWKFFLNNLESAVSDVGKTILPEHLLLVANTLSVTGNFVGLTPKGLARQREHASVATPFSQACFSNPAACFIKAAKAEVTDGLHGTLDALAWGNIPPLGTGGQFELVFSGKGHEVDKPINVYDMLATGISPDVQGVNETPDAKNHRSVKFGALLLYDKSVSQGLKKLGISKDRIKKLFKLDDIWILSNALAKILNKYPINQSLDHKDKSTLMIALYFHPRIDEKIGTGFQDIKVAYHPKHQSSRCFVLVRADGTVEDFSYRKCVLGALEIIDPQAAEIYKSNMRYDGNDQVRVDIPSRPRM</sequence>
<evidence type="ECO:0000259" key="9">
    <source>
        <dbReference type="SMART" id="SM00663"/>
    </source>
</evidence>
<comment type="similarity">
    <text evidence="8">Belongs to the RNA polymerase beta' chain family.</text>
</comment>
<evidence type="ECO:0000256" key="4">
    <source>
        <dbReference type="ARBA" id="ARBA00022723"/>
    </source>
</evidence>
<dbReference type="GO" id="GO:0000428">
    <property type="term" value="C:DNA-directed RNA polymerase complex"/>
    <property type="evidence" value="ECO:0007669"/>
    <property type="project" value="UniProtKB-KW"/>
</dbReference>
<dbReference type="InterPro" id="IPR045867">
    <property type="entry name" value="DNA-dir_RpoC_beta_prime"/>
</dbReference>
<dbReference type="InterPro" id="IPR040403">
    <property type="entry name" value="NRPD1_N"/>
</dbReference>
<dbReference type="Gene3D" id="1.10.132.30">
    <property type="match status" value="1"/>
</dbReference>
<keyword evidence="1 8" id="KW-0240">DNA-directed RNA polymerase</keyword>
<dbReference type="InterPro" id="IPR000722">
    <property type="entry name" value="RNA_pol_asu"/>
</dbReference>
<dbReference type="Pfam" id="PF00623">
    <property type="entry name" value="RNA_pol_Rpb1_2"/>
    <property type="match status" value="1"/>
</dbReference>
<dbReference type="Gene3D" id="2.40.40.20">
    <property type="match status" value="1"/>
</dbReference>
<dbReference type="Proteomes" id="UP000030645">
    <property type="component" value="Unassembled WGS sequence"/>
</dbReference>
<comment type="function">
    <text evidence="8">DNA-dependent RNA polymerase catalyzes the transcription of DNA into RNA using the four ribonucleoside triphosphates as substrates.</text>
</comment>
<keyword evidence="3 8" id="KW-0548">Nucleotidyltransferase</keyword>
<evidence type="ECO:0000256" key="1">
    <source>
        <dbReference type="ARBA" id="ARBA00022478"/>
    </source>
</evidence>
<keyword evidence="5" id="KW-0862">Zinc</keyword>
<dbReference type="InterPro" id="IPR044893">
    <property type="entry name" value="RNA_pol_Rpb1_clamp_domain"/>
</dbReference>
<dbReference type="Gene3D" id="4.10.860.120">
    <property type="entry name" value="RNA polymerase II, clamp domain"/>
    <property type="match status" value="1"/>
</dbReference>
<proteinExistence type="inferred from homology"/>
<dbReference type="GO" id="GO:0046872">
    <property type="term" value="F:metal ion binding"/>
    <property type="evidence" value="ECO:0007669"/>
    <property type="project" value="UniProtKB-KW"/>
</dbReference>
<dbReference type="InterPro" id="IPR007066">
    <property type="entry name" value="RNA_pol_Rpb1_3"/>
</dbReference>
<evidence type="ECO:0000256" key="3">
    <source>
        <dbReference type="ARBA" id="ARBA00022695"/>
    </source>
</evidence>
<evidence type="ECO:0000313" key="11">
    <source>
        <dbReference type="Proteomes" id="UP000030645"/>
    </source>
</evidence>
<dbReference type="Pfam" id="PF11523">
    <property type="entry name" value="DUF3223"/>
    <property type="match status" value="1"/>
</dbReference>
<dbReference type="Gene3D" id="1.10.274.100">
    <property type="entry name" value="RNA polymerase Rpb1, domain 3"/>
    <property type="match status" value="1"/>
</dbReference>
<evidence type="ECO:0000256" key="7">
    <source>
        <dbReference type="ARBA" id="ARBA00048552"/>
    </source>
</evidence>
<dbReference type="Gene3D" id="3.30.1490.180">
    <property type="entry name" value="RNA polymerase ii"/>
    <property type="match status" value="1"/>
</dbReference>
<reference evidence="11" key="1">
    <citation type="submission" date="2013-01" db="EMBL/GenBank/DDBJ databases">
        <title>Draft Genome Sequence of a Mulberry Tree, Morus notabilis C.K. Schneid.</title>
        <authorList>
            <person name="He N."/>
            <person name="Zhao S."/>
        </authorList>
    </citation>
    <scope>NUCLEOTIDE SEQUENCE</scope>
</reference>
<dbReference type="InterPro" id="IPR038120">
    <property type="entry name" value="Rpb1_funnel_sf"/>
</dbReference>
<evidence type="ECO:0000256" key="5">
    <source>
        <dbReference type="ARBA" id="ARBA00022833"/>
    </source>
</evidence>
<organism evidence="10 11">
    <name type="scientific">Morus notabilis</name>
    <dbReference type="NCBI Taxonomy" id="981085"/>
    <lineage>
        <taxon>Eukaryota</taxon>
        <taxon>Viridiplantae</taxon>
        <taxon>Streptophyta</taxon>
        <taxon>Embryophyta</taxon>
        <taxon>Tracheophyta</taxon>
        <taxon>Spermatophyta</taxon>
        <taxon>Magnoliopsida</taxon>
        <taxon>eudicotyledons</taxon>
        <taxon>Gunneridae</taxon>
        <taxon>Pentapetalae</taxon>
        <taxon>rosids</taxon>
        <taxon>fabids</taxon>
        <taxon>Rosales</taxon>
        <taxon>Moraceae</taxon>
        <taxon>Moreae</taxon>
        <taxon>Morus</taxon>
    </lineage>
</organism>
<dbReference type="EC" id="2.7.7.6" evidence="8"/>
<evidence type="ECO:0000256" key="6">
    <source>
        <dbReference type="ARBA" id="ARBA00023163"/>
    </source>
</evidence>
<gene>
    <name evidence="10" type="ORF">L484_023130</name>
</gene>
<protein>
    <recommendedName>
        <fullName evidence="8">DNA-directed RNA polymerase subunit</fullName>
        <ecNumber evidence="8">2.7.7.6</ecNumber>
    </recommendedName>
</protein>
<comment type="catalytic activity">
    <reaction evidence="7 8">
        <text>RNA(n) + a ribonucleoside 5'-triphosphate = RNA(n+1) + diphosphate</text>
        <dbReference type="Rhea" id="RHEA:21248"/>
        <dbReference type="Rhea" id="RHEA-COMP:14527"/>
        <dbReference type="Rhea" id="RHEA-COMP:17342"/>
        <dbReference type="ChEBI" id="CHEBI:33019"/>
        <dbReference type="ChEBI" id="CHEBI:61557"/>
        <dbReference type="ChEBI" id="CHEBI:140395"/>
        <dbReference type="EC" id="2.7.7.6"/>
    </reaction>
</comment>
<keyword evidence="2 8" id="KW-0808">Transferase</keyword>
<dbReference type="InterPro" id="IPR006592">
    <property type="entry name" value="RNA_pol_N"/>
</dbReference>
<dbReference type="GO" id="GO:0006351">
    <property type="term" value="P:DNA-templated transcription"/>
    <property type="evidence" value="ECO:0007669"/>
    <property type="project" value="InterPro"/>
</dbReference>